<keyword evidence="4" id="KW-1185">Reference proteome</keyword>
<protein>
    <submittedName>
        <fullName evidence="3">DUF58 domain-containing protein</fullName>
    </submittedName>
</protein>
<dbReference type="InterPro" id="IPR036465">
    <property type="entry name" value="vWFA_dom_sf"/>
</dbReference>
<name>A0A5C5TXM2_9GAMM</name>
<dbReference type="Proteomes" id="UP000319980">
    <property type="component" value="Unassembled WGS sequence"/>
</dbReference>
<evidence type="ECO:0000313" key="3">
    <source>
        <dbReference type="EMBL" id="TWT17880.1"/>
    </source>
</evidence>
<dbReference type="SUPFAM" id="SSF53300">
    <property type="entry name" value="vWA-like"/>
    <property type="match status" value="1"/>
</dbReference>
<evidence type="ECO:0000313" key="4">
    <source>
        <dbReference type="Proteomes" id="UP000319980"/>
    </source>
</evidence>
<evidence type="ECO:0000256" key="1">
    <source>
        <dbReference type="SAM" id="MobiDB-lite"/>
    </source>
</evidence>
<dbReference type="PANTHER" id="PTHR33608">
    <property type="entry name" value="BLL2464 PROTEIN"/>
    <property type="match status" value="1"/>
</dbReference>
<dbReference type="RefSeq" id="WP_146389012.1">
    <property type="nucleotide sequence ID" value="NZ_VOHK01000008.1"/>
</dbReference>
<dbReference type="InterPro" id="IPR002881">
    <property type="entry name" value="DUF58"/>
</dbReference>
<dbReference type="EMBL" id="VOHK01000008">
    <property type="protein sequence ID" value="TWT17880.1"/>
    <property type="molecule type" value="Genomic_DNA"/>
</dbReference>
<proteinExistence type="predicted"/>
<dbReference type="AlphaFoldDB" id="A0A5C5TXM2"/>
<feature type="domain" description="DUF58" evidence="2">
    <location>
        <begin position="46"/>
        <end position="242"/>
    </location>
</feature>
<reference evidence="3 4" key="1">
    <citation type="journal article" date="2008" name="Int. J. Syst. Evol. Microbiol.">
        <title>Luteimonas marina sp. nov., isolated from seawater.</title>
        <authorList>
            <person name="Baik K.S."/>
            <person name="Park S.C."/>
            <person name="Kim M.S."/>
            <person name="Kim E.M."/>
            <person name="Park C."/>
            <person name="Chun J."/>
            <person name="Seong C.N."/>
        </authorList>
    </citation>
    <scope>NUCLEOTIDE SEQUENCE [LARGE SCALE GENOMIC DNA]</scope>
    <source>
        <strain evidence="3 4">FR1330</strain>
    </source>
</reference>
<dbReference type="PANTHER" id="PTHR33608:SF7">
    <property type="entry name" value="DUF58 DOMAIN-CONTAINING PROTEIN"/>
    <property type="match status" value="1"/>
</dbReference>
<feature type="region of interest" description="Disordered" evidence="1">
    <location>
        <begin position="28"/>
        <end position="49"/>
    </location>
</feature>
<accession>A0A5C5TXM2</accession>
<comment type="caution">
    <text evidence="3">The sequence shown here is derived from an EMBL/GenBank/DDBJ whole genome shotgun (WGS) entry which is preliminary data.</text>
</comment>
<gene>
    <name evidence="3" type="ORF">FQY83_16160</name>
</gene>
<sequence length="298" mass="32371">MSFDPVPPELRAQLRGLRIASRRASALRGGGLHRSRDKGTGLEFSQYRGYEPGDEPRRIDWKLYARSDRFFVREAERDSPLAVWILLDASASMAQADEARLDWTRLAAGKALATCIAEVALGQGDRVGFAALRAEAPHLLPVAGGQRQRDRLLLELHGLSAVGRFPDEAGVLPLWGRIAADDLVVMIGDFFDEPAITLATRLAAARREVLAIQLLTVGERDFPFRGGRRFVDPETGDELPGDGASLRAGFLVRFGQAQQALRARFDGAGIRHATCALDEPLIAPLRALFADVPGTAGA</sequence>
<organism evidence="3 4">
    <name type="scientific">Luteimonas marina</name>
    <dbReference type="NCBI Taxonomy" id="488485"/>
    <lineage>
        <taxon>Bacteria</taxon>
        <taxon>Pseudomonadati</taxon>
        <taxon>Pseudomonadota</taxon>
        <taxon>Gammaproteobacteria</taxon>
        <taxon>Lysobacterales</taxon>
        <taxon>Lysobacteraceae</taxon>
        <taxon>Luteimonas</taxon>
    </lineage>
</organism>
<dbReference type="Pfam" id="PF01882">
    <property type="entry name" value="DUF58"/>
    <property type="match status" value="1"/>
</dbReference>
<dbReference type="OrthoDB" id="9812729at2"/>
<evidence type="ECO:0000259" key="2">
    <source>
        <dbReference type="Pfam" id="PF01882"/>
    </source>
</evidence>